<evidence type="ECO:0000256" key="1">
    <source>
        <dbReference type="SAM" id="MobiDB-lite"/>
    </source>
</evidence>
<comment type="caution">
    <text evidence="2">The sequence shown here is derived from an EMBL/GenBank/DDBJ whole genome shotgun (WGS) entry which is preliminary data.</text>
</comment>
<reference evidence="2" key="1">
    <citation type="submission" date="2019-10" db="EMBL/GenBank/DDBJ databases">
        <title>The sequence and de novo assembly of the wild yak genome.</title>
        <authorList>
            <person name="Liu Y."/>
        </authorList>
    </citation>
    <scope>NUCLEOTIDE SEQUENCE [LARGE SCALE GENOMIC DNA]</scope>
    <source>
        <strain evidence="2">WY2019</strain>
    </source>
</reference>
<evidence type="ECO:0000313" key="3">
    <source>
        <dbReference type="Proteomes" id="UP000322234"/>
    </source>
</evidence>
<gene>
    <name evidence="2" type="ORF">E5288_WYG001354</name>
</gene>
<sequence length="111" mass="11878">MWLPMPERDAEVDRDIHSLGTLEEERGLPDSTEAVRLPQRTPPFSLPIMASELHPLSSSPLPDSGPVVKAKHCSRLSARGPQSQAIQTGKARTNPAQLGLPLAGPKAAEAL</sequence>
<feature type="compositionally biased region" description="Polar residues" evidence="1">
    <location>
        <begin position="80"/>
        <end position="96"/>
    </location>
</feature>
<name>A0A6B0QZS5_9CETA</name>
<proteinExistence type="predicted"/>
<organism evidence="2 3">
    <name type="scientific">Bos mutus</name>
    <name type="common">wild yak</name>
    <dbReference type="NCBI Taxonomy" id="72004"/>
    <lineage>
        <taxon>Eukaryota</taxon>
        <taxon>Metazoa</taxon>
        <taxon>Chordata</taxon>
        <taxon>Craniata</taxon>
        <taxon>Vertebrata</taxon>
        <taxon>Euteleostomi</taxon>
        <taxon>Mammalia</taxon>
        <taxon>Eutheria</taxon>
        <taxon>Laurasiatheria</taxon>
        <taxon>Artiodactyla</taxon>
        <taxon>Ruminantia</taxon>
        <taxon>Pecora</taxon>
        <taxon>Bovidae</taxon>
        <taxon>Bovinae</taxon>
        <taxon>Bos</taxon>
    </lineage>
</organism>
<keyword evidence="3" id="KW-1185">Reference proteome</keyword>
<dbReference type="Proteomes" id="UP000322234">
    <property type="component" value="Unassembled WGS sequence"/>
</dbReference>
<feature type="compositionally biased region" description="Low complexity" evidence="1">
    <location>
        <begin position="55"/>
        <end position="64"/>
    </location>
</feature>
<accession>A0A6B0QZS5</accession>
<dbReference type="AlphaFoldDB" id="A0A6B0QZS5"/>
<evidence type="ECO:0000313" key="2">
    <source>
        <dbReference type="EMBL" id="MXQ83388.1"/>
    </source>
</evidence>
<protein>
    <submittedName>
        <fullName evidence="2">Uncharacterized protein</fullName>
    </submittedName>
</protein>
<feature type="region of interest" description="Disordered" evidence="1">
    <location>
        <begin position="55"/>
        <end position="111"/>
    </location>
</feature>
<dbReference type="EMBL" id="VBQZ03000016">
    <property type="protein sequence ID" value="MXQ83388.1"/>
    <property type="molecule type" value="Genomic_DNA"/>
</dbReference>